<dbReference type="AlphaFoldDB" id="A0A1E7FBA1"/>
<dbReference type="KEGG" id="fcy:FRACYDRAFT_261509"/>
<feature type="compositionally biased region" description="Polar residues" evidence="2">
    <location>
        <begin position="249"/>
        <end position="258"/>
    </location>
</feature>
<feature type="coiled-coil region" evidence="1">
    <location>
        <begin position="80"/>
        <end position="141"/>
    </location>
</feature>
<proteinExistence type="predicted"/>
<evidence type="ECO:0000256" key="1">
    <source>
        <dbReference type="SAM" id="Coils"/>
    </source>
</evidence>
<name>A0A1E7FBA1_9STRA</name>
<sequence length="514" mass="58025">MVEGPDTNSPSYDRRQILRDAGTIPELLQTFELSYESQHLDNAYVFGRRYCTFCVDGIAKHDYYRAKTFESRRNQSNKRVDDVLIKLERIKELMDAEEVERKQKMLALIARQKEEQIKKQRELEEKRIDDLQKRIEKQKISSVGVSSISLEESALAKLQRLSQPQGVHQMPKHHLPAEPDGHLLSQISSDSSTNDLLPPPLLPPSNDGKENQNKKNFHPPSYNSILKSSSYFGPSMGNSSTSTTISTTELKQPSAPSYDQVINQTKKKQQLPIRQHITHIKAKHRKYQQEGKIQISPLRTYQGRVSGSTNGCTVISACVVSNHMESHGGISAAQIQSIIDSDCVPLLSAIRKKLDLGFASLIIPSDVHDYMVDHKLLYQHKFAGVAGGNITNPTHLGDLINLLQGEPGKTTQYKSGATIFFREHVISIVKYPKNANDAVYDMIDSLPTCNGRGSRTRCHSLDALKVHLENYSACKFSDSNVKYIEHNRWDDAMADFDPRVFQSFVWTDLPKPKP</sequence>
<keyword evidence="1" id="KW-0175">Coiled coil</keyword>
<reference evidence="3 4" key="1">
    <citation type="submission" date="2016-09" db="EMBL/GenBank/DDBJ databases">
        <title>Extensive genetic diversity and differential bi-allelic expression allows diatom success in the polar Southern Ocean.</title>
        <authorList>
            <consortium name="DOE Joint Genome Institute"/>
            <person name="Mock T."/>
            <person name="Otillar R.P."/>
            <person name="Strauss J."/>
            <person name="Dupont C."/>
            <person name="Frickenhaus S."/>
            <person name="Maumus F."/>
            <person name="Mcmullan M."/>
            <person name="Sanges R."/>
            <person name="Schmutz J."/>
            <person name="Toseland A."/>
            <person name="Valas R."/>
            <person name="Veluchamy A."/>
            <person name="Ward B.J."/>
            <person name="Allen A."/>
            <person name="Barry K."/>
            <person name="Falciatore A."/>
            <person name="Ferrante M."/>
            <person name="Fortunato A.E."/>
            <person name="Gloeckner G."/>
            <person name="Gruber A."/>
            <person name="Hipkin R."/>
            <person name="Janech M."/>
            <person name="Kroth P."/>
            <person name="Leese F."/>
            <person name="Lindquist E."/>
            <person name="Lyon B.R."/>
            <person name="Martin J."/>
            <person name="Mayer C."/>
            <person name="Parker M."/>
            <person name="Quesneville H."/>
            <person name="Raymond J."/>
            <person name="Uhlig C."/>
            <person name="Valentin K.U."/>
            <person name="Worden A.Z."/>
            <person name="Armbrust E.V."/>
            <person name="Bowler C."/>
            <person name="Green B."/>
            <person name="Moulton V."/>
            <person name="Van Oosterhout C."/>
            <person name="Grigoriev I."/>
        </authorList>
    </citation>
    <scope>NUCLEOTIDE SEQUENCE [LARGE SCALE GENOMIC DNA]</scope>
    <source>
        <strain evidence="3 4">CCMP1102</strain>
    </source>
</reference>
<accession>A0A1E7FBA1</accession>
<feature type="compositionally biased region" description="Low complexity" evidence="2">
    <location>
        <begin position="239"/>
        <end position="248"/>
    </location>
</feature>
<dbReference type="Gene3D" id="1.20.58.80">
    <property type="entry name" value="Phosphotransferase system, lactose/cellobiose-type IIA subunit"/>
    <property type="match status" value="1"/>
</dbReference>
<evidence type="ECO:0000313" key="4">
    <source>
        <dbReference type="Proteomes" id="UP000095751"/>
    </source>
</evidence>
<protein>
    <submittedName>
        <fullName evidence="3">Uncharacterized protein</fullName>
    </submittedName>
</protein>
<dbReference type="OrthoDB" id="195548at2759"/>
<organism evidence="3 4">
    <name type="scientific">Fragilariopsis cylindrus CCMP1102</name>
    <dbReference type="NCBI Taxonomy" id="635003"/>
    <lineage>
        <taxon>Eukaryota</taxon>
        <taxon>Sar</taxon>
        <taxon>Stramenopiles</taxon>
        <taxon>Ochrophyta</taxon>
        <taxon>Bacillariophyta</taxon>
        <taxon>Bacillariophyceae</taxon>
        <taxon>Bacillariophycidae</taxon>
        <taxon>Bacillariales</taxon>
        <taxon>Bacillariaceae</taxon>
        <taxon>Fragilariopsis</taxon>
    </lineage>
</organism>
<dbReference type="EMBL" id="KV784359">
    <property type="protein sequence ID" value="OEU15083.1"/>
    <property type="molecule type" value="Genomic_DNA"/>
</dbReference>
<evidence type="ECO:0000256" key="2">
    <source>
        <dbReference type="SAM" id="MobiDB-lite"/>
    </source>
</evidence>
<feature type="region of interest" description="Disordered" evidence="2">
    <location>
        <begin position="236"/>
        <end position="258"/>
    </location>
</feature>
<evidence type="ECO:0000313" key="3">
    <source>
        <dbReference type="EMBL" id="OEU15083.1"/>
    </source>
</evidence>
<gene>
    <name evidence="3" type="ORF">FRACYDRAFT_261509</name>
</gene>
<dbReference type="Proteomes" id="UP000095751">
    <property type="component" value="Unassembled WGS sequence"/>
</dbReference>
<dbReference type="InParanoid" id="A0A1E7FBA1"/>
<feature type="region of interest" description="Disordered" evidence="2">
    <location>
        <begin position="162"/>
        <end position="222"/>
    </location>
</feature>
<keyword evidence="4" id="KW-1185">Reference proteome</keyword>